<dbReference type="InterPro" id="IPR000515">
    <property type="entry name" value="MetI-like"/>
</dbReference>
<evidence type="ECO:0000256" key="1">
    <source>
        <dbReference type="ARBA" id="ARBA00004651"/>
    </source>
</evidence>
<dbReference type="SUPFAM" id="SSF161098">
    <property type="entry name" value="MetI-like"/>
    <property type="match status" value="1"/>
</dbReference>
<evidence type="ECO:0000256" key="5">
    <source>
        <dbReference type="ARBA" id="ARBA00022692"/>
    </source>
</evidence>
<dbReference type="PROSITE" id="PS50928">
    <property type="entry name" value="ABC_TM1"/>
    <property type="match status" value="1"/>
</dbReference>
<comment type="similarity">
    <text evidence="2">Belongs to the binding-protein-dependent transport system permease family. CysTW subfamily.</text>
</comment>
<protein>
    <submittedName>
        <fullName evidence="10">ABC transporter permease</fullName>
    </submittedName>
</protein>
<evidence type="ECO:0000256" key="7">
    <source>
        <dbReference type="ARBA" id="ARBA00023136"/>
    </source>
</evidence>
<dbReference type="PANTHER" id="PTHR42929">
    <property type="entry name" value="INNER MEMBRANE ABC TRANSPORTER PERMEASE PROTEIN YDCU-RELATED-RELATED"/>
    <property type="match status" value="1"/>
</dbReference>
<name>A0A2Z2PZG0_AGRTU</name>
<proteinExistence type="inferred from homology"/>
<keyword evidence="4" id="KW-1003">Cell membrane</keyword>
<evidence type="ECO:0000259" key="9">
    <source>
        <dbReference type="PROSITE" id="PS50928"/>
    </source>
</evidence>
<dbReference type="GO" id="GO:0055085">
    <property type="term" value="P:transmembrane transport"/>
    <property type="evidence" value="ECO:0007669"/>
    <property type="project" value="InterPro"/>
</dbReference>
<dbReference type="Pfam" id="PF00528">
    <property type="entry name" value="BPD_transp_1"/>
    <property type="match status" value="1"/>
</dbReference>
<dbReference type="PANTHER" id="PTHR42929:SF5">
    <property type="entry name" value="ABC TRANSPORTER PERMEASE PROTEIN"/>
    <property type="match status" value="1"/>
</dbReference>
<keyword evidence="7 8" id="KW-0472">Membrane</keyword>
<feature type="transmembrane region" description="Helical" evidence="8">
    <location>
        <begin position="88"/>
        <end position="110"/>
    </location>
</feature>
<keyword evidence="6 8" id="KW-1133">Transmembrane helix</keyword>
<keyword evidence="3 8" id="KW-0813">Transport</keyword>
<evidence type="ECO:0000256" key="6">
    <source>
        <dbReference type="ARBA" id="ARBA00022989"/>
    </source>
</evidence>
<keyword evidence="5 8" id="KW-0812">Transmembrane</keyword>
<evidence type="ECO:0000256" key="2">
    <source>
        <dbReference type="ARBA" id="ARBA00007069"/>
    </source>
</evidence>
<dbReference type="CDD" id="cd06261">
    <property type="entry name" value="TM_PBP2"/>
    <property type="match status" value="1"/>
</dbReference>
<evidence type="ECO:0000256" key="3">
    <source>
        <dbReference type="ARBA" id="ARBA00022448"/>
    </source>
</evidence>
<organism evidence="10">
    <name type="scientific">Agrobacterium tumefaciens</name>
    <dbReference type="NCBI Taxonomy" id="358"/>
    <lineage>
        <taxon>Bacteria</taxon>
        <taxon>Pseudomonadati</taxon>
        <taxon>Pseudomonadota</taxon>
        <taxon>Alphaproteobacteria</taxon>
        <taxon>Hyphomicrobiales</taxon>
        <taxon>Rhizobiaceae</taxon>
        <taxon>Rhizobium/Agrobacterium group</taxon>
        <taxon>Agrobacterium</taxon>
        <taxon>Agrobacterium tumefaciens complex</taxon>
    </lineage>
</organism>
<keyword evidence="10" id="KW-0614">Plasmid</keyword>
<feature type="transmembrane region" description="Helical" evidence="8">
    <location>
        <begin position="122"/>
        <end position="148"/>
    </location>
</feature>
<feature type="transmembrane region" description="Helical" evidence="8">
    <location>
        <begin position="265"/>
        <end position="291"/>
    </location>
</feature>
<geneLocation type="plasmid" evidence="10">
    <name>pTi_CFBP2407</name>
</geneLocation>
<dbReference type="EMBL" id="KY000060">
    <property type="protein sequence ID" value="ASK46925.1"/>
    <property type="molecule type" value="Genomic_DNA"/>
</dbReference>
<evidence type="ECO:0000256" key="4">
    <source>
        <dbReference type="ARBA" id="ARBA00022475"/>
    </source>
</evidence>
<evidence type="ECO:0000256" key="8">
    <source>
        <dbReference type="RuleBase" id="RU363032"/>
    </source>
</evidence>
<evidence type="ECO:0000313" key="10">
    <source>
        <dbReference type="EMBL" id="ASK46925.1"/>
    </source>
</evidence>
<feature type="transmembrane region" description="Helical" evidence="8">
    <location>
        <begin position="212"/>
        <end position="245"/>
    </location>
</feature>
<dbReference type="AlphaFoldDB" id="A0A2Z2PZG0"/>
<dbReference type="GO" id="GO:0005886">
    <property type="term" value="C:plasma membrane"/>
    <property type="evidence" value="ECO:0007669"/>
    <property type="project" value="UniProtKB-SubCell"/>
</dbReference>
<feature type="transmembrane region" description="Helical" evidence="8">
    <location>
        <begin position="168"/>
        <end position="191"/>
    </location>
</feature>
<feature type="domain" description="ABC transmembrane type-1" evidence="9">
    <location>
        <begin position="84"/>
        <end position="288"/>
    </location>
</feature>
<comment type="subcellular location">
    <subcellularLocation>
        <location evidence="1 8">Cell membrane</location>
        <topology evidence="1 8">Multi-pass membrane protein</topology>
    </subcellularLocation>
</comment>
<dbReference type="InterPro" id="IPR035906">
    <property type="entry name" value="MetI-like_sf"/>
</dbReference>
<reference evidence="10" key="1">
    <citation type="submission" date="2016-10" db="EMBL/GenBank/DDBJ databases">
        <title>Agrobacterium Ti plasmids: Classification based on T-DNA and Vir regions organization.</title>
        <authorList>
            <person name="Nabi N."/>
            <person name="Vial L."/>
            <person name="Ben Hafsa A."/>
            <person name="Chapulliot D."/>
            <person name="Berard A."/>
            <person name="Chauveau A."/>
            <person name="Le Paslier M.-C."/>
            <person name="Harzallah Skhiri F."/>
            <person name="Brunel D."/>
            <person name="Nesme X."/>
            <person name="Chaouachi M."/>
        </authorList>
    </citation>
    <scope>NUCLEOTIDE SEQUENCE</scope>
    <source>
        <strain evidence="10">CFBP2407</strain>
        <plasmid evidence="10">pTi_CFBP2407</plasmid>
    </source>
</reference>
<accession>A0A2Z2PZG0</accession>
<dbReference type="Gene3D" id="1.10.3720.10">
    <property type="entry name" value="MetI-like"/>
    <property type="match status" value="1"/>
</dbReference>
<feature type="transmembrane region" description="Helical" evidence="8">
    <location>
        <begin position="20"/>
        <end position="42"/>
    </location>
</feature>
<sequence length="303" mass="32787">MSPMPSLPQTDDQGGLRGRVVAWAARAPLFVPFIFVILFFFVPMGWLVGTSMSTHEVGSAPVFTGTLEHYARFWTDPFYLETALWTTVRLSVVSTVFALLIGYVLAYYIAELPPHRRGLLTSMVVVSLSVNIVIRIFGLNVLLMSGGLVDSALTFIGMPKVRIMYTELGVLIGLIQIAVPYVVLPLIGVIAAIDPALKEAAESVGANKYRTFWAVTFPLSLPGVVAGTLIAFTLNAAAFAIPSLMGGGRVRMMGMMAYEQATVQGNFPFAAAIGISLTILSILITAIYLFAINRTFRTARRAA</sequence>